<feature type="region of interest" description="Disordered" evidence="1">
    <location>
        <begin position="483"/>
        <end position="523"/>
    </location>
</feature>
<gene>
    <name evidence="3" type="ORF">Agub_g9758</name>
</gene>
<feature type="compositionally biased region" description="Low complexity" evidence="1">
    <location>
        <begin position="163"/>
        <end position="173"/>
    </location>
</feature>
<dbReference type="EMBL" id="BMAR01000021">
    <property type="protein sequence ID" value="GFR47954.1"/>
    <property type="molecule type" value="Genomic_DNA"/>
</dbReference>
<name>A0AAD3DTP9_9CHLO</name>
<evidence type="ECO:0000259" key="2">
    <source>
        <dbReference type="Pfam" id="PF01936"/>
    </source>
</evidence>
<accession>A0AAD3DTP9</accession>
<dbReference type="GO" id="GO:0004540">
    <property type="term" value="F:RNA nuclease activity"/>
    <property type="evidence" value="ECO:0007669"/>
    <property type="project" value="InterPro"/>
</dbReference>
<comment type="caution">
    <text evidence="3">The sequence shown here is derived from an EMBL/GenBank/DDBJ whole genome shotgun (WGS) entry which is preliminary data.</text>
</comment>
<reference evidence="3 4" key="1">
    <citation type="journal article" date="2021" name="Sci. Rep.">
        <title>Genome sequencing of the multicellular alga Astrephomene provides insights into convergent evolution of germ-soma differentiation.</title>
        <authorList>
            <person name="Yamashita S."/>
            <person name="Yamamoto K."/>
            <person name="Matsuzaki R."/>
            <person name="Suzuki S."/>
            <person name="Yamaguchi H."/>
            <person name="Hirooka S."/>
            <person name="Minakuchi Y."/>
            <person name="Miyagishima S."/>
            <person name="Kawachi M."/>
            <person name="Toyoda A."/>
            <person name="Nozaki H."/>
        </authorList>
    </citation>
    <scope>NUCLEOTIDE SEQUENCE [LARGE SCALE GENOMIC DNA]</scope>
    <source>
        <strain evidence="3 4">NIES-4017</strain>
    </source>
</reference>
<proteinExistence type="predicted"/>
<keyword evidence="4" id="KW-1185">Reference proteome</keyword>
<sequence>MGCRSSKIAPAQPGNAGGPSGALPHTRAVDVAVPNNNVETVQLRASDADGNGVAVPAVTNRPDIATSASRTSPATGPEPTSEAVNLGNRRELRQPGTLDSSLHRLLTDAAEQLEVHAAAVEANDALPGSVPERITEDEVTPDDDPQQASAEEPTAVPAASVQARAESPSSTSRTRSEGGGDSASDNDEDPAPAAASEEPTAPAAAAEMQPHSSLPSITNNRASKAASSCSSEIQPEPSSGDADTPDAAADTPDAAAETPDAAAETPDAAAETPTAASTSSSSSSPPAPPPPAVPTDERELVLIVWDLENVRLPHSTAEGLSPGDVIGYIKNHYINQFDPPRCEYRTLGAITPASLHQIEAIHPDFVTEAVSQMTLILASKRDKKLDVDVMLKKEINRFVRDHGHQARAHPWRHTIVLIAGDKDYLEPLQGAREEGFNVELLARGDSSTTQVMQSQGTFTPWLEFLRFYSGQQNIQLPYEDDQPAYHARRGGRGGGYGGGGRGGGYGRGGGGGSGRRGGRGYYR</sequence>
<dbReference type="AlphaFoldDB" id="A0AAD3DTP9"/>
<feature type="compositionally biased region" description="Gly residues" evidence="1">
    <location>
        <begin position="492"/>
        <end position="515"/>
    </location>
</feature>
<dbReference type="Pfam" id="PF01936">
    <property type="entry name" value="NYN"/>
    <property type="match status" value="1"/>
</dbReference>
<evidence type="ECO:0000313" key="4">
    <source>
        <dbReference type="Proteomes" id="UP001054857"/>
    </source>
</evidence>
<feature type="compositionally biased region" description="Low complexity" evidence="1">
    <location>
        <begin position="241"/>
        <end position="284"/>
    </location>
</feature>
<feature type="region of interest" description="Disordered" evidence="1">
    <location>
        <begin position="43"/>
        <end position="99"/>
    </location>
</feature>
<feature type="region of interest" description="Disordered" evidence="1">
    <location>
        <begin position="1"/>
        <end position="26"/>
    </location>
</feature>
<evidence type="ECO:0000256" key="1">
    <source>
        <dbReference type="SAM" id="MobiDB-lite"/>
    </source>
</evidence>
<feature type="compositionally biased region" description="Polar residues" evidence="1">
    <location>
        <begin position="210"/>
        <end position="237"/>
    </location>
</feature>
<feature type="domain" description="NYN" evidence="2">
    <location>
        <begin position="301"/>
        <end position="455"/>
    </location>
</feature>
<protein>
    <recommendedName>
        <fullName evidence="2">NYN domain-containing protein</fullName>
    </recommendedName>
</protein>
<feature type="compositionally biased region" description="Low complexity" evidence="1">
    <location>
        <begin position="191"/>
        <end position="207"/>
    </location>
</feature>
<feature type="region of interest" description="Disordered" evidence="1">
    <location>
        <begin position="118"/>
        <end position="294"/>
    </location>
</feature>
<dbReference type="InterPro" id="IPR021139">
    <property type="entry name" value="NYN"/>
</dbReference>
<organism evidence="3 4">
    <name type="scientific">Astrephomene gubernaculifera</name>
    <dbReference type="NCBI Taxonomy" id="47775"/>
    <lineage>
        <taxon>Eukaryota</taxon>
        <taxon>Viridiplantae</taxon>
        <taxon>Chlorophyta</taxon>
        <taxon>core chlorophytes</taxon>
        <taxon>Chlorophyceae</taxon>
        <taxon>CS clade</taxon>
        <taxon>Chlamydomonadales</taxon>
        <taxon>Astrephomenaceae</taxon>
        <taxon>Astrephomene</taxon>
    </lineage>
</organism>
<evidence type="ECO:0000313" key="3">
    <source>
        <dbReference type="EMBL" id="GFR47954.1"/>
    </source>
</evidence>
<dbReference type="Proteomes" id="UP001054857">
    <property type="component" value="Unassembled WGS sequence"/>
</dbReference>
<feature type="compositionally biased region" description="Acidic residues" evidence="1">
    <location>
        <begin position="135"/>
        <end position="145"/>
    </location>
</feature>